<dbReference type="PANTHER" id="PTHR42976:SF1">
    <property type="entry name" value="GH18 DOMAIN-CONTAINING PROTEIN-RELATED"/>
    <property type="match status" value="1"/>
</dbReference>
<comment type="caution">
    <text evidence="2">The sequence shown here is derived from an EMBL/GenBank/DDBJ whole genome shotgun (WGS) entry which is preliminary data.</text>
</comment>
<dbReference type="CDD" id="cd06543">
    <property type="entry name" value="GH18_PF-ChiA-like"/>
    <property type="match status" value="1"/>
</dbReference>
<accession>A0ABS2BP42</accession>
<dbReference type="Proteomes" id="UP000809431">
    <property type="component" value="Unassembled WGS sequence"/>
</dbReference>
<keyword evidence="3" id="KW-1185">Reference proteome</keyword>
<feature type="domain" description="GH18" evidence="1">
    <location>
        <begin position="1"/>
        <end position="282"/>
    </location>
</feature>
<dbReference type="Gene3D" id="3.20.20.80">
    <property type="entry name" value="Glycosidases"/>
    <property type="match status" value="1"/>
</dbReference>
<name>A0ABS2BP42_9NEIS</name>
<protein>
    <submittedName>
        <fullName evidence="2">Chitinase</fullName>
    </submittedName>
</protein>
<evidence type="ECO:0000313" key="3">
    <source>
        <dbReference type="Proteomes" id="UP000809431"/>
    </source>
</evidence>
<dbReference type="InterPro" id="IPR017853">
    <property type="entry name" value="GH"/>
</dbReference>
<reference evidence="2 3" key="1">
    <citation type="submission" date="2021-01" db="EMBL/GenBank/DDBJ databases">
        <title>Draft Genome Sequence and Polyhydroxyalkanoate Biosynthetic Potential of Jeongeupia naejangsanensis Type Strain DSM 24253.</title>
        <authorList>
            <person name="Turrini P."/>
            <person name="Artuso I."/>
            <person name="Lugli G.A."/>
            <person name="Frangipani E."/>
            <person name="Ventura M."/>
            <person name="Visca P."/>
        </authorList>
    </citation>
    <scope>NUCLEOTIDE SEQUENCE [LARGE SCALE GENOMIC DNA]</scope>
    <source>
        <strain evidence="2 3">DSM 24253</strain>
    </source>
</reference>
<evidence type="ECO:0000313" key="2">
    <source>
        <dbReference type="EMBL" id="MBM3117185.1"/>
    </source>
</evidence>
<proteinExistence type="predicted"/>
<dbReference type="EMBL" id="JAESND010000009">
    <property type="protein sequence ID" value="MBM3117185.1"/>
    <property type="molecule type" value="Genomic_DNA"/>
</dbReference>
<sequence length="282" mass="30214">MGWSQATGLKYITLAFYNSNGGCAGTWPSDEGTILSKVQGLRALGGDVIISSGGWNANDLARRCSDAASLAAVYQAQLDKFGVDHLDLDPEAGDVYNNLEPAIVDRRSAALKILQDSFKARGKTLTVSFTLGVHPVTGFASADLYVLQSAKNAGVEVAIVNPMIMDYYDGVSGNQMGARSVSALQGVFSQLKTLWPGKTDAQYWAMIGATAMIGQNDNPTEVFTLADAQLVRDFAVQQGMGRLAFWSLGRDNGNCAGNTAANWQCSGIVQQQWDFSRIFGNF</sequence>
<dbReference type="PROSITE" id="PS51910">
    <property type="entry name" value="GH18_2"/>
    <property type="match status" value="1"/>
</dbReference>
<evidence type="ECO:0000259" key="1">
    <source>
        <dbReference type="PROSITE" id="PS51910"/>
    </source>
</evidence>
<gene>
    <name evidence="2" type="ORF">JMJ54_15230</name>
</gene>
<dbReference type="PANTHER" id="PTHR42976">
    <property type="entry name" value="BIFUNCTIONAL CHITINASE/LYSOZYME-RELATED"/>
    <property type="match status" value="1"/>
</dbReference>
<organism evidence="2 3">
    <name type="scientific">Jeongeupia naejangsanensis</name>
    <dbReference type="NCBI Taxonomy" id="613195"/>
    <lineage>
        <taxon>Bacteria</taxon>
        <taxon>Pseudomonadati</taxon>
        <taxon>Pseudomonadota</taxon>
        <taxon>Betaproteobacteria</taxon>
        <taxon>Neisseriales</taxon>
        <taxon>Chitinibacteraceae</taxon>
        <taxon>Jeongeupia</taxon>
    </lineage>
</organism>
<dbReference type="InterPro" id="IPR052750">
    <property type="entry name" value="GH18_Chitinase"/>
</dbReference>
<dbReference type="InterPro" id="IPR001223">
    <property type="entry name" value="Glyco_hydro18_cat"/>
</dbReference>
<dbReference type="SUPFAM" id="SSF51445">
    <property type="entry name" value="(Trans)glycosidases"/>
    <property type="match status" value="1"/>
</dbReference>